<feature type="region of interest" description="Disordered" evidence="1">
    <location>
        <begin position="37"/>
        <end position="64"/>
    </location>
</feature>
<dbReference type="EMBL" id="RBSQ01001235">
    <property type="protein sequence ID" value="RMS46448.1"/>
    <property type="molecule type" value="Genomic_DNA"/>
</dbReference>
<comment type="caution">
    <text evidence="2">The sequence shown here is derived from an EMBL/GenBank/DDBJ whole genome shotgun (WGS) entry which is preliminary data.</text>
</comment>
<dbReference type="Proteomes" id="UP000270834">
    <property type="component" value="Unassembled WGS sequence"/>
</dbReference>
<dbReference type="Proteomes" id="UP000045039">
    <property type="component" value="Unassembled WGS sequence"/>
</dbReference>
<dbReference type="AlphaFoldDB" id="A0A077SNS8"/>
<evidence type="ECO:0000313" key="2">
    <source>
        <dbReference type="EMBL" id="CRO21666.1"/>
    </source>
</evidence>
<organism evidence="2 4">
    <name type="scientific">Pseudomonas aeruginosa</name>
    <dbReference type="NCBI Taxonomy" id="287"/>
    <lineage>
        <taxon>Bacteria</taxon>
        <taxon>Pseudomonadati</taxon>
        <taxon>Pseudomonadota</taxon>
        <taxon>Gammaproteobacteria</taxon>
        <taxon>Pseudomonadales</taxon>
        <taxon>Pseudomonadaceae</taxon>
        <taxon>Pseudomonas</taxon>
    </lineage>
</organism>
<evidence type="ECO:0000313" key="5">
    <source>
        <dbReference type="Proteomes" id="UP000270834"/>
    </source>
</evidence>
<sequence length="64" mass="7257">MLPMSNKVVHLHHKDEQAALERLNRITGLQFSSWPESLVPARSVSEPSPEKARDEPLLDQVRQG</sequence>
<dbReference type="EMBL" id="CVVU01000044">
    <property type="protein sequence ID" value="CRO21666.1"/>
    <property type="molecule type" value="Genomic_DNA"/>
</dbReference>
<name>A0A077SNS8_PSEAI</name>
<evidence type="ECO:0000313" key="3">
    <source>
        <dbReference type="EMBL" id="RMS46448.1"/>
    </source>
</evidence>
<reference evidence="4" key="1">
    <citation type="submission" date="2015-06" db="EMBL/GenBank/DDBJ databases">
        <authorList>
            <person name="Radhakrishnan Rajesh"/>
            <person name="Underwood Anthony"/>
            <person name="Al-Shahib Ali"/>
        </authorList>
    </citation>
    <scope>NUCLEOTIDE SEQUENCE [LARGE SCALE GENOMIC DNA]</scope>
    <source>
        <strain evidence="4">P19_London_7_VIM_2_05_10</strain>
    </source>
</reference>
<accession>A0A077SNS8</accession>
<evidence type="ECO:0000256" key="1">
    <source>
        <dbReference type="SAM" id="MobiDB-lite"/>
    </source>
</evidence>
<gene>
    <name evidence="3" type="ORF">ALP65_00792</name>
    <name evidence="2" type="ORF">PAERUG_P19_London_7_VIM_2_05_10_01099</name>
</gene>
<proteinExistence type="predicted"/>
<evidence type="ECO:0000313" key="4">
    <source>
        <dbReference type="Proteomes" id="UP000045039"/>
    </source>
</evidence>
<reference evidence="3 5" key="3">
    <citation type="submission" date="2018-08" db="EMBL/GenBank/DDBJ databases">
        <title>Recombination of ecologically and evolutionarily significant loci maintains genetic cohesion in the Pseudomonas syringae species complex.</title>
        <authorList>
            <person name="Dillon M."/>
            <person name="Thakur S."/>
            <person name="Almeida R.N.D."/>
            <person name="Weir B.S."/>
            <person name="Guttman D.S."/>
        </authorList>
    </citation>
    <scope>NUCLEOTIDE SEQUENCE [LARGE SCALE GENOMIC DNA]</scope>
    <source>
        <strain evidence="3 5">ICMP 7846</strain>
    </source>
</reference>
<protein>
    <submittedName>
        <fullName evidence="2">Uncharacterized protein</fullName>
    </submittedName>
</protein>
<reference evidence="2" key="2">
    <citation type="submission" date="2015-06" db="EMBL/GenBank/DDBJ databases">
        <authorList>
            <person name="Radhakrishnan R."/>
            <person name="Underwood A."/>
            <person name="Al-Shahib A."/>
        </authorList>
    </citation>
    <scope>NUCLEOTIDE SEQUENCE</scope>
    <source>
        <strain evidence="2">P19_London_7_VIM_2_05_10</strain>
    </source>
</reference>